<evidence type="ECO:0000313" key="13">
    <source>
        <dbReference type="Proteomes" id="UP000232003"/>
    </source>
</evidence>
<dbReference type="SUPFAM" id="SSF90123">
    <property type="entry name" value="ABC transporter transmembrane region"/>
    <property type="match status" value="1"/>
</dbReference>
<dbReference type="Gene3D" id="1.20.1560.10">
    <property type="entry name" value="ABC transporter type 1, transmembrane domain"/>
    <property type="match status" value="1"/>
</dbReference>
<evidence type="ECO:0000256" key="1">
    <source>
        <dbReference type="ARBA" id="ARBA00004651"/>
    </source>
</evidence>
<feature type="transmembrane region" description="Helical" evidence="9">
    <location>
        <begin position="145"/>
        <end position="164"/>
    </location>
</feature>
<dbReference type="KEGG" id="nfl:COO91_00918"/>
<keyword evidence="5" id="KW-0547">Nucleotide-binding</keyword>
<proteinExistence type="predicted"/>
<keyword evidence="8 9" id="KW-0472">Membrane</keyword>
<dbReference type="FunFam" id="3.40.50.300:FF:000221">
    <property type="entry name" value="Multidrug ABC transporter ATP-binding protein"/>
    <property type="match status" value="1"/>
</dbReference>
<dbReference type="InterPro" id="IPR011527">
    <property type="entry name" value="ABC1_TM_dom"/>
</dbReference>
<dbReference type="Proteomes" id="UP000232003">
    <property type="component" value="Chromosome"/>
</dbReference>
<dbReference type="PANTHER" id="PTHR43394:SF1">
    <property type="entry name" value="ATP-BINDING CASSETTE SUB-FAMILY B MEMBER 10, MITOCHONDRIAL"/>
    <property type="match status" value="1"/>
</dbReference>
<evidence type="ECO:0000313" key="12">
    <source>
        <dbReference type="EMBL" id="AUB35064.1"/>
    </source>
</evidence>
<keyword evidence="7 9" id="KW-1133">Transmembrane helix</keyword>
<evidence type="ECO:0000259" key="11">
    <source>
        <dbReference type="PROSITE" id="PS50929"/>
    </source>
</evidence>
<evidence type="ECO:0000256" key="8">
    <source>
        <dbReference type="ARBA" id="ARBA00023136"/>
    </source>
</evidence>
<dbReference type="GO" id="GO:0016887">
    <property type="term" value="F:ATP hydrolysis activity"/>
    <property type="evidence" value="ECO:0007669"/>
    <property type="project" value="InterPro"/>
</dbReference>
<evidence type="ECO:0000256" key="5">
    <source>
        <dbReference type="ARBA" id="ARBA00022741"/>
    </source>
</evidence>
<evidence type="ECO:0000256" key="2">
    <source>
        <dbReference type="ARBA" id="ARBA00022448"/>
    </source>
</evidence>
<feature type="transmembrane region" description="Helical" evidence="9">
    <location>
        <begin position="30"/>
        <end position="55"/>
    </location>
</feature>
<dbReference type="AlphaFoldDB" id="A0A2K8SHX8"/>
<dbReference type="PROSITE" id="PS50929">
    <property type="entry name" value="ABC_TM1F"/>
    <property type="match status" value="1"/>
</dbReference>
<dbReference type="InterPro" id="IPR003593">
    <property type="entry name" value="AAA+_ATPase"/>
</dbReference>
<protein>
    <submittedName>
        <fullName evidence="12">ABCB-BAC, ATP-binding cassette, subfamily B, bacterial</fullName>
    </submittedName>
</protein>
<dbReference type="GO" id="GO:0005886">
    <property type="term" value="C:plasma membrane"/>
    <property type="evidence" value="ECO:0007669"/>
    <property type="project" value="UniProtKB-SubCell"/>
</dbReference>
<dbReference type="RefSeq" id="WP_100897453.1">
    <property type="nucleotide sequence ID" value="NZ_CAWNNC010000001.1"/>
</dbReference>
<gene>
    <name evidence="12" type="ORF">COO91_00918</name>
</gene>
<evidence type="ECO:0000256" key="9">
    <source>
        <dbReference type="SAM" id="Phobius"/>
    </source>
</evidence>
<dbReference type="PANTHER" id="PTHR43394">
    <property type="entry name" value="ATP-DEPENDENT PERMEASE MDL1, MITOCHONDRIAL"/>
    <property type="match status" value="1"/>
</dbReference>
<sequence length="590" mass="64927">MLADQERLKSDLRTLTSLQRLFHYFKPYRFQWLIAVLALLAVHVVEAAIPIYLKVGIDLISKQDENILLPVLAILGLTAVRFAILHFGRRKNALISIYISYDLKQEFYAHLQTLGRGFYANYQLGDLIARATNDMESIRRFFRSAVHRLVSLIGVALIAPIFMVQQSLQLTLLLIPLLVVIVANGWYLAGRILLASATVQAGFGALTETVQQNLKGIRTIQSHAQEEREIKHFTGVSHRYALAHQKLIHLNAILTASVVLGSGLMTLIVVGVGGSQVLAGQMSVGTLTAFIFYLAMILGVIKESSFVVYALLNASTAATRVFEIVDQKPEIQDAPAGSSAQPINGEITVYNLSYSYPVGAGLRSRSVLEQISLSISPGEMIAIIGRVGSGKSTLLRLLARQLQPNSGQIKVDGQDLRDIPLSHLRQNLSFVPQDTFLFAAPISENISFDNPKRSPESIWQAARSAQLEATINKFNAGLSTLIGERGVTLSGGQKQRTSLARGLIRQTPILLLDDCFSALDTRTEALVLSQLRSVRDGLTTVLVSHRMLAARYVDRIYVLEQGRIVETGSHDELISQDGYYAKLNGIQDET</sequence>
<feature type="domain" description="ABC transporter" evidence="10">
    <location>
        <begin position="347"/>
        <end position="586"/>
    </location>
</feature>
<accession>A0A2K8SHX8</accession>
<feature type="transmembrane region" description="Helical" evidence="9">
    <location>
        <begin position="67"/>
        <end position="87"/>
    </location>
</feature>
<reference evidence="12 13" key="1">
    <citation type="submission" date="2017-11" db="EMBL/GenBank/DDBJ databases">
        <title>Complete genome of a free-living desiccation-tolerant cyanobacterium and its photosynthetic adaptation to extreme terrestrial habitat.</title>
        <authorList>
            <person name="Shang J."/>
        </authorList>
    </citation>
    <scope>NUCLEOTIDE SEQUENCE [LARGE SCALE GENOMIC DNA]</scope>
    <source>
        <strain evidence="12 13">CCNUN1</strain>
    </source>
</reference>
<dbReference type="PROSITE" id="PS50893">
    <property type="entry name" value="ABC_TRANSPORTER_2"/>
    <property type="match status" value="1"/>
</dbReference>
<keyword evidence="4 9" id="KW-0812">Transmembrane</keyword>
<comment type="subcellular location">
    <subcellularLocation>
        <location evidence="1">Cell membrane</location>
        <topology evidence="1">Multi-pass membrane protein</topology>
    </subcellularLocation>
</comment>
<dbReference type="InterPro" id="IPR027417">
    <property type="entry name" value="P-loop_NTPase"/>
</dbReference>
<dbReference type="GO" id="GO:0005524">
    <property type="term" value="F:ATP binding"/>
    <property type="evidence" value="ECO:0007669"/>
    <property type="project" value="UniProtKB-KW"/>
</dbReference>
<organism evidence="12 13">
    <name type="scientific">Nostoc flagelliforme CCNUN1</name>
    <dbReference type="NCBI Taxonomy" id="2038116"/>
    <lineage>
        <taxon>Bacteria</taxon>
        <taxon>Bacillati</taxon>
        <taxon>Cyanobacteriota</taxon>
        <taxon>Cyanophyceae</taxon>
        <taxon>Nostocales</taxon>
        <taxon>Nostocaceae</taxon>
        <taxon>Nostoc</taxon>
    </lineage>
</organism>
<feature type="transmembrane region" description="Helical" evidence="9">
    <location>
        <begin position="170"/>
        <end position="189"/>
    </location>
</feature>
<evidence type="ECO:0000256" key="3">
    <source>
        <dbReference type="ARBA" id="ARBA00022475"/>
    </source>
</evidence>
<dbReference type="SUPFAM" id="SSF52540">
    <property type="entry name" value="P-loop containing nucleoside triphosphate hydrolases"/>
    <property type="match status" value="1"/>
</dbReference>
<dbReference type="InterPro" id="IPR036640">
    <property type="entry name" value="ABC1_TM_sf"/>
</dbReference>
<keyword evidence="3" id="KW-1003">Cell membrane</keyword>
<dbReference type="SMART" id="SM00382">
    <property type="entry name" value="AAA"/>
    <property type="match status" value="1"/>
</dbReference>
<dbReference type="InterPro" id="IPR039421">
    <property type="entry name" value="Type_1_exporter"/>
</dbReference>
<evidence type="ECO:0000256" key="6">
    <source>
        <dbReference type="ARBA" id="ARBA00022840"/>
    </source>
</evidence>
<dbReference type="EMBL" id="CP024785">
    <property type="protein sequence ID" value="AUB35064.1"/>
    <property type="molecule type" value="Genomic_DNA"/>
</dbReference>
<evidence type="ECO:0000259" key="10">
    <source>
        <dbReference type="PROSITE" id="PS50893"/>
    </source>
</evidence>
<keyword evidence="2" id="KW-0813">Transport</keyword>
<keyword evidence="13" id="KW-1185">Reference proteome</keyword>
<dbReference type="Pfam" id="PF00664">
    <property type="entry name" value="ABC_membrane"/>
    <property type="match status" value="1"/>
</dbReference>
<dbReference type="GO" id="GO:0015421">
    <property type="term" value="F:ABC-type oligopeptide transporter activity"/>
    <property type="evidence" value="ECO:0007669"/>
    <property type="project" value="TreeGrafter"/>
</dbReference>
<keyword evidence="6 12" id="KW-0067">ATP-binding</keyword>
<feature type="transmembrane region" description="Helical" evidence="9">
    <location>
        <begin position="278"/>
        <end position="301"/>
    </location>
</feature>
<evidence type="ECO:0000256" key="4">
    <source>
        <dbReference type="ARBA" id="ARBA00022692"/>
    </source>
</evidence>
<dbReference type="Pfam" id="PF00005">
    <property type="entry name" value="ABC_tran"/>
    <property type="match status" value="1"/>
</dbReference>
<feature type="domain" description="ABC transmembrane type-1" evidence="11">
    <location>
        <begin position="33"/>
        <end position="313"/>
    </location>
</feature>
<dbReference type="OrthoDB" id="544620at2"/>
<name>A0A2K8SHX8_9NOSO</name>
<evidence type="ECO:0000256" key="7">
    <source>
        <dbReference type="ARBA" id="ARBA00022989"/>
    </source>
</evidence>
<feature type="transmembrane region" description="Helical" evidence="9">
    <location>
        <begin position="247"/>
        <end position="272"/>
    </location>
</feature>
<dbReference type="Gene3D" id="3.40.50.300">
    <property type="entry name" value="P-loop containing nucleotide triphosphate hydrolases"/>
    <property type="match status" value="1"/>
</dbReference>
<dbReference type="InterPro" id="IPR003439">
    <property type="entry name" value="ABC_transporter-like_ATP-bd"/>
</dbReference>